<proteinExistence type="predicted"/>
<accession>A0A2N5VB71</accession>
<dbReference type="AlphaFoldDB" id="A0A2N5VB71"/>
<protein>
    <submittedName>
        <fullName evidence="2">Uncharacterized protein</fullName>
    </submittedName>
</protein>
<comment type="caution">
    <text evidence="2">The sequence shown here is derived from an EMBL/GenBank/DDBJ whole genome shotgun (WGS) entry which is preliminary data.</text>
</comment>
<reference evidence="2 3" key="1">
    <citation type="submission" date="2017-11" db="EMBL/GenBank/DDBJ databases">
        <title>De novo assembly and phasing of dikaryotic genomes from two isolates of Puccinia coronata f. sp. avenae, the causal agent of oat crown rust.</title>
        <authorList>
            <person name="Miller M.E."/>
            <person name="Zhang Y."/>
            <person name="Omidvar V."/>
            <person name="Sperschneider J."/>
            <person name="Schwessinger B."/>
            <person name="Raley C."/>
            <person name="Palmer J.M."/>
            <person name="Garnica D."/>
            <person name="Upadhyaya N."/>
            <person name="Rathjen J."/>
            <person name="Taylor J.M."/>
            <person name="Park R.F."/>
            <person name="Dodds P.N."/>
            <person name="Hirsch C.D."/>
            <person name="Kianian S.F."/>
            <person name="Figueroa M."/>
        </authorList>
    </citation>
    <scope>NUCLEOTIDE SEQUENCE [LARGE SCALE GENOMIC DNA]</scope>
    <source>
        <strain evidence="2">12NC29</strain>
    </source>
</reference>
<organism evidence="2 3">
    <name type="scientific">Puccinia coronata f. sp. avenae</name>
    <dbReference type="NCBI Taxonomy" id="200324"/>
    <lineage>
        <taxon>Eukaryota</taxon>
        <taxon>Fungi</taxon>
        <taxon>Dikarya</taxon>
        <taxon>Basidiomycota</taxon>
        <taxon>Pucciniomycotina</taxon>
        <taxon>Pucciniomycetes</taxon>
        <taxon>Pucciniales</taxon>
        <taxon>Pucciniaceae</taxon>
        <taxon>Puccinia</taxon>
    </lineage>
</organism>
<sequence>MTNRSNPDNLLPPSDPKAIIRAANAAKRQEKAAATAMGSQPPSGSTPTLKDPFPPGGGNAPTPLSLED</sequence>
<evidence type="ECO:0000313" key="3">
    <source>
        <dbReference type="Proteomes" id="UP000235388"/>
    </source>
</evidence>
<evidence type="ECO:0000313" key="2">
    <source>
        <dbReference type="EMBL" id="PLW47257.1"/>
    </source>
</evidence>
<feature type="compositionally biased region" description="Low complexity" evidence="1">
    <location>
        <begin position="17"/>
        <end position="36"/>
    </location>
</feature>
<dbReference type="EMBL" id="PGCJ01000112">
    <property type="protein sequence ID" value="PLW47257.1"/>
    <property type="molecule type" value="Genomic_DNA"/>
</dbReference>
<name>A0A2N5VB71_9BASI</name>
<evidence type="ECO:0000256" key="1">
    <source>
        <dbReference type="SAM" id="MobiDB-lite"/>
    </source>
</evidence>
<gene>
    <name evidence="2" type="ORF">PCANC_12403</name>
</gene>
<dbReference type="Proteomes" id="UP000235388">
    <property type="component" value="Unassembled WGS sequence"/>
</dbReference>
<feature type="region of interest" description="Disordered" evidence="1">
    <location>
        <begin position="1"/>
        <end position="68"/>
    </location>
</feature>
<feature type="compositionally biased region" description="Polar residues" evidence="1">
    <location>
        <begin position="37"/>
        <end position="48"/>
    </location>
</feature>
<keyword evidence="3" id="KW-1185">Reference proteome</keyword>